<feature type="region of interest" description="Disordered" evidence="1">
    <location>
        <begin position="1"/>
        <end position="90"/>
    </location>
</feature>
<dbReference type="EMBL" id="JAJVDC020000186">
    <property type="protein sequence ID" value="KAL1619519.1"/>
    <property type="molecule type" value="Genomic_DNA"/>
</dbReference>
<sequence length="327" mass="33827">MSANSPQQNPHHHDTAAPTDSGPAATTPPAGDATLTTTSVAHSDRIASAAEAAAAATAQHHPYTHDAAGDAETLSYPPPDPSSQQTLLPPANFTPFFTLVEDAATAEHHHPRVHYVFSDDDPDLHTAVFMRALGDTASLHASPAATLKHPHHFLQHADDEDHNNGRHADALLLPPPAPGVKERFVVLDLGADGHTVAGATSLSREWQVVGTAVAPAPSFAEDGADDPSGAGGALMLRVEGTEIRPARPAAAAAGLDGDQREEEAISAALAEAKRAADGELVAGMEELLRRFDGGIDMLRKVVGADVEVVVAAEAEAAEREAEDGAAV</sequence>
<feature type="compositionally biased region" description="Low complexity" evidence="1">
    <location>
        <begin position="47"/>
        <end position="58"/>
    </location>
</feature>
<reference evidence="2 3" key="1">
    <citation type="submission" date="2024-02" db="EMBL/GenBank/DDBJ databases">
        <title>De novo assembly and annotation of 12 fungi associated with fruit tree decline syndrome in Ontario, Canada.</title>
        <authorList>
            <person name="Sulman M."/>
            <person name="Ellouze W."/>
            <person name="Ilyukhin E."/>
        </authorList>
    </citation>
    <scope>NUCLEOTIDE SEQUENCE [LARGE SCALE GENOMIC DNA]</scope>
    <source>
        <strain evidence="2 3">M1-105</strain>
    </source>
</reference>
<protein>
    <submittedName>
        <fullName evidence="2">Uncharacterized protein</fullName>
    </submittedName>
</protein>
<accession>A0ABR3SFK6</accession>
<dbReference type="Proteomes" id="UP001521116">
    <property type="component" value="Unassembled WGS sequence"/>
</dbReference>
<organism evidence="2 3">
    <name type="scientific">Neofusicoccum ribis</name>
    <dbReference type="NCBI Taxonomy" id="45134"/>
    <lineage>
        <taxon>Eukaryota</taxon>
        <taxon>Fungi</taxon>
        <taxon>Dikarya</taxon>
        <taxon>Ascomycota</taxon>
        <taxon>Pezizomycotina</taxon>
        <taxon>Dothideomycetes</taxon>
        <taxon>Dothideomycetes incertae sedis</taxon>
        <taxon>Botryosphaeriales</taxon>
        <taxon>Botryosphaeriaceae</taxon>
        <taxon>Neofusicoccum</taxon>
    </lineage>
</organism>
<comment type="caution">
    <text evidence="2">The sequence shown here is derived from an EMBL/GenBank/DDBJ whole genome shotgun (WGS) entry which is preliminary data.</text>
</comment>
<gene>
    <name evidence="2" type="ORF">SLS56_010063</name>
</gene>
<evidence type="ECO:0000256" key="1">
    <source>
        <dbReference type="SAM" id="MobiDB-lite"/>
    </source>
</evidence>
<evidence type="ECO:0000313" key="2">
    <source>
        <dbReference type="EMBL" id="KAL1619519.1"/>
    </source>
</evidence>
<keyword evidence="3" id="KW-1185">Reference proteome</keyword>
<proteinExistence type="predicted"/>
<name>A0ABR3SFK6_9PEZI</name>
<evidence type="ECO:0000313" key="3">
    <source>
        <dbReference type="Proteomes" id="UP001521116"/>
    </source>
</evidence>
<feature type="compositionally biased region" description="Low complexity" evidence="1">
    <location>
        <begin position="16"/>
        <end position="38"/>
    </location>
</feature>